<dbReference type="InterPro" id="IPR029063">
    <property type="entry name" value="SAM-dependent_MTases_sf"/>
</dbReference>
<evidence type="ECO:0000313" key="2">
    <source>
        <dbReference type="RefSeq" id="XP_027061784.2"/>
    </source>
</evidence>
<dbReference type="OrthoDB" id="2984at2759"/>
<keyword evidence="1" id="KW-1185">Reference proteome</keyword>
<accession>A0A6P6S7L4</accession>
<dbReference type="Pfam" id="PF06962">
    <property type="entry name" value="rRNA_methylase"/>
    <property type="match status" value="1"/>
</dbReference>
<sequence>MMMSGLAIHNIMMRICCHTATATITSSRRHLFSKSSSNIQSASGWGNLKRFPSLRPPPPTLLPHCFSSASSLSSITDASSAATTSTPATPALSEEDVMMGYVFGKKKATQVAHSLWKRVVQKGDVVIDATCGNGHDTLALVNLVADNTIHGGRVYAMDIQKVSLETTSLLLDQSLTPDQRKHVELLLMCHSKMEEVVPSDVAVRLVVFNLGYLPGGQKALITRSETTLLALEAAKRVLAPGGLISIVVYVGHPGGREEFEMVQAFASELPVQNWVCTKLQMLNRPSAPMIILLYRRW</sequence>
<dbReference type="InterPro" id="IPR010719">
    <property type="entry name" value="MnmM_MeTrfase"/>
</dbReference>
<dbReference type="CDD" id="cd02440">
    <property type="entry name" value="AdoMet_MTases"/>
    <property type="match status" value="1"/>
</dbReference>
<evidence type="ECO:0000313" key="3">
    <source>
        <dbReference type="RefSeq" id="XP_071914855.1"/>
    </source>
</evidence>
<gene>
    <name evidence="2" type="primary">LOC113688225</name>
    <name evidence="3" type="synonym">LOC113690564</name>
</gene>
<dbReference type="Gene3D" id="3.40.50.150">
    <property type="entry name" value="Vaccinia Virus protein VP39"/>
    <property type="match status" value="1"/>
</dbReference>
<dbReference type="AlphaFoldDB" id="A0A6P6S7L4"/>
<dbReference type="GeneID" id="113688225"/>
<protein>
    <submittedName>
        <fullName evidence="2 3">tRNA (Mnm(5)s(2)U34)-methyltransferase, chloroplastic-like</fullName>
    </submittedName>
</protein>
<reference evidence="1" key="1">
    <citation type="journal article" date="2025" name="Foods">
        <title>Unveiling the Microbial Signatures of Arabica Coffee Cherries: Insights into Ripeness Specific Diversity, Functional Traits, and Implications for Quality and Safety.</title>
        <authorList>
            <consortium name="RefSeq"/>
            <person name="Tenea G.N."/>
            <person name="Cifuentes V."/>
            <person name="Reyes P."/>
            <person name="Cevallos-Vallejos M."/>
        </authorList>
    </citation>
    <scope>NUCLEOTIDE SEQUENCE [LARGE SCALE GENOMIC DNA]</scope>
</reference>
<dbReference type="Proteomes" id="UP001652660">
    <property type="component" value="Chromosome 7e"/>
</dbReference>
<dbReference type="RefSeq" id="XP_027061784.2">
    <property type="nucleotide sequence ID" value="XM_027205983.2"/>
</dbReference>
<evidence type="ECO:0000313" key="1">
    <source>
        <dbReference type="Proteomes" id="UP001652660"/>
    </source>
</evidence>
<dbReference type="PANTHER" id="PTHR35276:SF1">
    <property type="entry name" value="TRNA (MNM(5)S(2)U34)-METHYLTRANSFERASE, CHLOROPLASTIC"/>
    <property type="match status" value="1"/>
</dbReference>
<organism evidence="1 2">
    <name type="scientific">Coffea arabica</name>
    <name type="common">Arabian coffee</name>
    <dbReference type="NCBI Taxonomy" id="13443"/>
    <lineage>
        <taxon>Eukaryota</taxon>
        <taxon>Viridiplantae</taxon>
        <taxon>Streptophyta</taxon>
        <taxon>Embryophyta</taxon>
        <taxon>Tracheophyta</taxon>
        <taxon>Spermatophyta</taxon>
        <taxon>Magnoliopsida</taxon>
        <taxon>eudicotyledons</taxon>
        <taxon>Gunneridae</taxon>
        <taxon>Pentapetalae</taxon>
        <taxon>asterids</taxon>
        <taxon>lamiids</taxon>
        <taxon>Gentianales</taxon>
        <taxon>Rubiaceae</taxon>
        <taxon>Ixoroideae</taxon>
        <taxon>Gardenieae complex</taxon>
        <taxon>Bertiereae - Coffeeae clade</taxon>
        <taxon>Coffeeae</taxon>
        <taxon>Coffea</taxon>
    </lineage>
</organism>
<dbReference type="PANTHER" id="PTHR35276">
    <property type="entry name" value="S-ADENOSYL-L-METHIONINE-DEPENDENT METHYLTRANSFERASES SUPERFAMILY PROTEIN"/>
    <property type="match status" value="1"/>
</dbReference>
<reference evidence="2 3" key="2">
    <citation type="submission" date="2025-05" db="UniProtKB">
        <authorList>
            <consortium name="RefSeq"/>
        </authorList>
    </citation>
    <scope>IDENTIFICATION</scope>
    <source>
        <tissue evidence="2 3">Leaves</tissue>
    </source>
</reference>
<dbReference type="RefSeq" id="XP_071914855.1">
    <property type="nucleotide sequence ID" value="XM_072058754.1"/>
</dbReference>
<dbReference type="Proteomes" id="UP001652660">
    <property type="component" value="Chromosome 5e"/>
</dbReference>
<name>A0A6P6S7L4_COFAR</name>
<proteinExistence type="predicted"/>
<dbReference type="SUPFAM" id="SSF53335">
    <property type="entry name" value="S-adenosyl-L-methionine-dependent methyltransferases"/>
    <property type="match status" value="1"/>
</dbReference>